<protein>
    <submittedName>
        <fullName evidence="1">DUF4194 domain-containing protein</fullName>
    </submittedName>
</protein>
<keyword evidence="2" id="KW-1185">Reference proteome</keyword>
<dbReference type="RefSeq" id="WP_262567166.1">
    <property type="nucleotide sequence ID" value="NZ_JAPFCC010000001.1"/>
</dbReference>
<dbReference type="EMBL" id="JAPFCC010000001">
    <property type="protein sequence ID" value="MCW7552185.1"/>
    <property type="molecule type" value="Genomic_DNA"/>
</dbReference>
<sequence>MNTNTQSEHSASDDPALGTVVVNLMKGVVYRDLNPDVWQQLEELHARVIDYVAVMGLNLIVDEAEGYAYLKQVSDEERSVPKLIARRPLSFPISLLCVLLRKKMVEQDAGGGEARLILTREQIVEMMRVFLPDRANEARLFDQIDTYINKVSEFGFLKKLNTNPPAWEVRRIIKALVDADWLADFNEKLKVYRDHAESVA</sequence>
<reference evidence="1 2" key="1">
    <citation type="submission" date="2022-10" db="EMBL/GenBank/DDBJ databases">
        <title>High-quality genome sequences of two octocoral-associated bacteria, Endozoicomonas euniceicola EF212 and Endozoicomonas gorgoniicola PS125.</title>
        <authorList>
            <person name="Chiou Y.-J."/>
            <person name="Chen Y.-H."/>
        </authorList>
    </citation>
    <scope>NUCLEOTIDE SEQUENCE [LARGE SCALE GENOMIC DNA]</scope>
    <source>
        <strain evidence="1 2">PS125</strain>
    </source>
</reference>
<dbReference type="InterPro" id="IPR025449">
    <property type="entry name" value="JetB"/>
</dbReference>
<name>A0ABT3MS39_9GAMM</name>
<gene>
    <name evidence="1" type="ORF">NX722_05890</name>
</gene>
<dbReference type="Proteomes" id="UP001209854">
    <property type="component" value="Unassembled WGS sequence"/>
</dbReference>
<evidence type="ECO:0000313" key="1">
    <source>
        <dbReference type="EMBL" id="MCW7552185.1"/>
    </source>
</evidence>
<comment type="caution">
    <text evidence="1">The sequence shown here is derived from an EMBL/GenBank/DDBJ whole genome shotgun (WGS) entry which is preliminary data.</text>
</comment>
<dbReference type="Pfam" id="PF13835">
    <property type="entry name" value="DUF4194"/>
    <property type="match status" value="1"/>
</dbReference>
<proteinExistence type="predicted"/>
<organism evidence="1 2">
    <name type="scientific">Endozoicomonas gorgoniicola</name>
    <dbReference type="NCBI Taxonomy" id="1234144"/>
    <lineage>
        <taxon>Bacteria</taxon>
        <taxon>Pseudomonadati</taxon>
        <taxon>Pseudomonadota</taxon>
        <taxon>Gammaproteobacteria</taxon>
        <taxon>Oceanospirillales</taxon>
        <taxon>Endozoicomonadaceae</taxon>
        <taxon>Endozoicomonas</taxon>
    </lineage>
</organism>
<evidence type="ECO:0000313" key="2">
    <source>
        <dbReference type="Proteomes" id="UP001209854"/>
    </source>
</evidence>
<accession>A0ABT3MS39</accession>